<dbReference type="AlphaFoldDB" id="A0AAE0KQR5"/>
<gene>
    <name evidence="3" type="ORF">CYMTET_33883</name>
</gene>
<evidence type="ECO:0000313" key="3">
    <source>
        <dbReference type="EMBL" id="KAK3257014.1"/>
    </source>
</evidence>
<evidence type="ECO:0008006" key="5">
    <source>
        <dbReference type="Google" id="ProtNLM"/>
    </source>
</evidence>
<keyword evidence="1" id="KW-0677">Repeat</keyword>
<name>A0AAE0KQR5_9CHLO</name>
<comment type="caution">
    <text evidence="3">The sequence shown here is derived from an EMBL/GenBank/DDBJ whole genome shotgun (WGS) entry which is preliminary data.</text>
</comment>
<dbReference type="Pfam" id="PF01436">
    <property type="entry name" value="NHL"/>
    <property type="match status" value="1"/>
</dbReference>
<feature type="chain" id="PRO_5041933429" description="NHL repeat containing protein" evidence="2">
    <location>
        <begin position="26"/>
        <end position="747"/>
    </location>
</feature>
<accession>A0AAE0KQR5</accession>
<dbReference type="SUPFAM" id="SSF63825">
    <property type="entry name" value="YWTD domain"/>
    <property type="match status" value="2"/>
</dbReference>
<feature type="signal peptide" evidence="2">
    <location>
        <begin position="1"/>
        <end position="25"/>
    </location>
</feature>
<proteinExistence type="predicted"/>
<evidence type="ECO:0000256" key="2">
    <source>
        <dbReference type="SAM" id="SignalP"/>
    </source>
</evidence>
<reference evidence="3 4" key="1">
    <citation type="journal article" date="2015" name="Genome Biol. Evol.">
        <title>Comparative Genomics of a Bacterivorous Green Alga Reveals Evolutionary Causalities and Consequences of Phago-Mixotrophic Mode of Nutrition.</title>
        <authorList>
            <person name="Burns J.A."/>
            <person name="Paasch A."/>
            <person name="Narechania A."/>
            <person name="Kim E."/>
        </authorList>
    </citation>
    <scope>NUCLEOTIDE SEQUENCE [LARGE SCALE GENOMIC DNA]</scope>
    <source>
        <strain evidence="3 4">PLY_AMNH</strain>
    </source>
</reference>
<dbReference type="PANTHER" id="PTHR46388:SF2">
    <property type="entry name" value="NHL REPEAT-CONTAINING PROTEIN 2"/>
    <property type="match status" value="1"/>
</dbReference>
<sequence length="747" mass="79381">MSFFTSRAWLIIFVFTNCVVTVTFGETSGVVKTLAGRSGVSGAADGKGTMATFNRPEAVAVTSDALYVADTNNHLIRRVDLASGNVTTLAGQTGLPLCLYESDTVCTDGIGTHATFSLPGAIVATEDESTLYISDHDYEETNGWIRKVDVATQNVTTLAGAAVSTKVTERGLFDGTGTAAQFTNPIGLVLAPGGSHLYVVDYFEGYDAGVRRVEVSTGVVTTLAGGSREGLGTQDGTGTWVRFSRPKGACITADGKYLFVADRGTLADGRLLPLIRRVNVAEEPSAVVTLDWNPAADSGESYAPYGVALESDDSELLFSDENSRVWAMETGLVEDPAAPGPGAMRLLAGATSAGAADGTGTAAQFRTPLGVALSSDGLTLYLADSGSHTVRSVSTVNPEWDRGEVSLKENWTLDDEINGVAVDYWGNAFVTGYRRTDSLNTQMFTQKVNGLGSLVWDFSLQGSNDVTRYSAGSSVAVSNVSDHQGDVFVVGSFTGQWTLNTVEQGEVALRSTQGRTRDMFVIKLSYMGTARWASTGGGDASDVARGVAVHESSDTVMVVGQFNSDEFTFRHGTAAVDDPVILTNTVSDVEDAEEGETAEAFILKLSAATGEFRWGMQSEGDLDESAAAVVMDGAGAGYVSGMMQSHNCKFGDILVRPERWVCNNTGTYGNQQCAQMFGTRDDDFSDDVLFLKVICYFCGSFSPSPCCPPYPILLLLFSSPLRALFPLLPRPFPLLLPATPTHTRHTT</sequence>
<dbReference type="InterPro" id="IPR001258">
    <property type="entry name" value="NHL_repeat"/>
</dbReference>
<evidence type="ECO:0000256" key="1">
    <source>
        <dbReference type="ARBA" id="ARBA00022737"/>
    </source>
</evidence>
<keyword evidence="4" id="KW-1185">Reference proteome</keyword>
<dbReference type="Gene3D" id="2.120.10.30">
    <property type="entry name" value="TolB, C-terminal domain"/>
    <property type="match status" value="3"/>
</dbReference>
<evidence type="ECO:0000313" key="4">
    <source>
        <dbReference type="Proteomes" id="UP001190700"/>
    </source>
</evidence>
<dbReference type="PANTHER" id="PTHR46388">
    <property type="entry name" value="NHL REPEAT-CONTAINING PROTEIN 2"/>
    <property type="match status" value="1"/>
</dbReference>
<dbReference type="InterPro" id="IPR011042">
    <property type="entry name" value="6-blade_b-propeller_TolB-like"/>
</dbReference>
<protein>
    <recommendedName>
        <fullName evidence="5">NHL repeat containing protein</fullName>
    </recommendedName>
</protein>
<dbReference type="EMBL" id="LGRX02021134">
    <property type="protein sequence ID" value="KAK3257014.1"/>
    <property type="molecule type" value="Genomic_DNA"/>
</dbReference>
<keyword evidence="2" id="KW-0732">Signal</keyword>
<organism evidence="3 4">
    <name type="scientific">Cymbomonas tetramitiformis</name>
    <dbReference type="NCBI Taxonomy" id="36881"/>
    <lineage>
        <taxon>Eukaryota</taxon>
        <taxon>Viridiplantae</taxon>
        <taxon>Chlorophyta</taxon>
        <taxon>Pyramimonadophyceae</taxon>
        <taxon>Pyramimonadales</taxon>
        <taxon>Pyramimonadaceae</taxon>
        <taxon>Cymbomonas</taxon>
    </lineage>
</organism>
<dbReference type="Proteomes" id="UP001190700">
    <property type="component" value="Unassembled WGS sequence"/>
</dbReference>